<feature type="region of interest" description="Disordered" evidence="2">
    <location>
        <begin position="407"/>
        <end position="446"/>
    </location>
</feature>
<dbReference type="PROSITE" id="PS50158">
    <property type="entry name" value="ZF_CCHC"/>
    <property type="match status" value="1"/>
</dbReference>
<keyword evidence="3" id="KW-1133">Transmembrane helix</keyword>
<evidence type="ECO:0000313" key="5">
    <source>
        <dbReference type="EMBL" id="KAG5536301.1"/>
    </source>
</evidence>
<keyword evidence="1" id="KW-0862">Zinc</keyword>
<sequence>MGRVGLRRGRELWFGSLLVPMCPSFVGLISPVYYLGFSIQRTQLISILNSAWRTRAPFKVEDWNNNLFLFRFESEEDKVNVLNDGPWSVMGSLLVLISLENAEINITKPLPKGFWLRGKDDPARDRWISFKYERLPDFCYACGRIGHDNRGCKFVSKEDGDKSGYGPELRTGRARRVDVSIEVIHEEGDAASARDENLSLQHSELLGDRAARGSVVGMERVMPLATGQIQLKDAGVREAHSTTGTDRGYSQRTAVVLPRATGKTLPIIPLSSPQGISKSASSGPSESLAVFGSDPSTEPNLPTINTKSAKPPSPAQNPSSNYFVTEPSDSPRALSPTQTLTYHNLNPPIPLLEAQTPYSSPSSENPTPGQLIPTKPVSPKSFEISLSQVFNSLNLIRKASEESLEPSRSKILRLCSPNPNPKPPNPKPSRPTRKQAKGNRRVIGPNRGSFSVEETSFLEDGLCDVQVHHSLTVHDVENAMVPGYSTALVAVDHDMEVSGIGRTVTSQALGDLVRRNRPSIVFLMETKNNKVKLEIFRRRLRFPFSFYVDPIGLSGGLALWWTNNVGVDVEHANKNLMHVVVNDKATNAYWASTFVYGCPSRSGRQEVWDCIKSIARSESLPWLCMGDFNQVLAADDKFGGHLPSQNALASFHHMISACGLVDLEFKGPKFTWRNNRSEDSFIMERIDMGFANSE</sequence>
<feature type="domain" description="CCHC-type" evidence="4">
    <location>
        <begin position="139"/>
        <end position="153"/>
    </location>
</feature>
<keyword evidence="3" id="KW-0472">Membrane</keyword>
<feature type="compositionally biased region" description="Pro residues" evidence="2">
    <location>
        <begin position="418"/>
        <end position="429"/>
    </location>
</feature>
<dbReference type="GO" id="GO:0003824">
    <property type="term" value="F:catalytic activity"/>
    <property type="evidence" value="ECO:0007669"/>
    <property type="project" value="InterPro"/>
</dbReference>
<feature type="region of interest" description="Disordered" evidence="2">
    <location>
        <begin position="265"/>
        <end position="376"/>
    </location>
</feature>
<name>A0AAV6J596_9ERIC</name>
<keyword evidence="3" id="KW-0812">Transmembrane</keyword>
<feature type="compositionally biased region" description="Polar residues" evidence="2">
    <location>
        <begin position="356"/>
        <end position="368"/>
    </location>
</feature>
<dbReference type="PANTHER" id="PTHR35218:SF9">
    <property type="entry name" value="ENDONUCLEASE_EXONUCLEASE_PHOSPHATASE DOMAIN-CONTAINING PROTEIN"/>
    <property type="match status" value="1"/>
</dbReference>
<dbReference type="AlphaFoldDB" id="A0AAV6J596"/>
<evidence type="ECO:0000313" key="6">
    <source>
        <dbReference type="Proteomes" id="UP000823749"/>
    </source>
</evidence>
<dbReference type="GO" id="GO:0008270">
    <property type="term" value="F:zinc ion binding"/>
    <property type="evidence" value="ECO:0007669"/>
    <property type="project" value="UniProtKB-KW"/>
</dbReference>
<accession>A0AAV6J596</accession>
<dbReference type="Pfam" id="PF14392">
    <property type="entry name" value="zf-CCHC_4"/>
    <property type="match status" value="1"/>
</dbReference>
<comment type="caution">
    <text evidence="5">The sequence shown here is derived from an EMBL/GenBank/DDBJ whole genome shotgun (WGS) entry which is preliminary data.</text>
</comment>
<evidence type="ECO:0000256" key="3">
    <source>
        <dbReference type="SAM" id="Phobius"/>
    </source>
</evidence>
<dbReference type="InterPro" id="IPR005135">
    <property type="entry name" value="Endo/exonuclease/phosphatase"/>
</dbReference>
<dbReference type="Pfam" id="PF14111">
    <property type="entry name" value="DUF4283"/>
    <property type="match status" value="1"/>
</dbReference>
<dbReference type="InterPro" id="IPR001878">
    <property type="entry name" value="Znf_CCHC"/>
</dbReference>
<proteinExistence type="predicted"/>
<dbReference type="EMBL" id="JACTNZ010000008">
    <property type="protein sequence ID" value="KAG5536301.1"/>
    <property type="molecule type" value="Genomic_DNA"/>
</dbReference>
<evidence type="ECO:0000256" key="1">
    <source>
        <dbReference type="PROSITE-ProRule" id="PRU00047"/>
    </source>
</evidence>
<evidence type="ECO:0000259" key="4">
    <source>
        <dbReference type="PROSITE" id="PS50158"/>
    </source>
</evidence>
<feature type="compositionally biased region" description="Polar residues" evidence="2">
    <location>
        <begin position="294"/>
        <end position="308"/>
    </location>
</feature>
<feature type="compositionally biased region" description="Polar residues" evidence="2">
    <location>
        <begin position="335"/>
        <end position="344"/>
    </location>
</feature>
<keyword evidence="6" id="KW-1185">Reference proteome</keyword>
<feature type="compositionally biased region" description="Polar residues" evidence="2">
    <location>
        <begin position="271"/>
        <end position="285"/>
    </location>
</feature>
<dbReference type="Pfam" id="PF03372">
    <property type="entry name" value="Exo_endo_phos"/>
    <property type="match status" value="1"/>
</dbReference>
<dbReference type="Gene3D" id="3.60.10.10">
    <property type="entry name" value="Endonuclease/exonuclease/phosphatase"/>
    <property type="match status" value="1"/>
</dbReference>
<feature type="region of interest" description="Disordered" evidence="2">
    <location>
        <begin position="233"/>
        <end position="253"/>
    </location>
</feature>
<dbReference type="InterPro" id="IPR025558">
    <property type="entry name" value="DUF4283"/>
</dbReference>
<gene>
    <name evidence="5" type="ORF">RHGRI_023918</name>
</gene>
<dbReference type="InterPro" id="IPR025836">
    <property type="entry name" value="Zn_knuckle_CX2CX4HX4C"/>
</dbReference>
<dbReference type="Proteomes" id="UP000823749">
    <property type="component" value="Chromosome 8"/>
</dbReference>
<keyword evidence="1" id="KW-0863">Zinc-finger</keyword>
<feature type="transmembrane region" description="Helical" evidence="3">
    <location>
        <begin position="12"/>
        <end position="36"/>
    </location>
</feature>
<dbReference type="InterPro" id="IPR036691">
    <property type="entry name" value="Endo/exonu/phosph_ase_sf"/>
</dbReference>
<keyword evidence="1" id="KW-0479">Metal-binding</keyword>
<dbReference type="GO" id="GO:0003676">
    <property type="term" value="F:nucleic acid binding"/>
    <property type="evidence" value="ECO:0007669"/>
    <property type="project" value="InterPro"/>
</dbReference>
<dbReference type="SUPFAM" id="SSF56219">
    <property type="entry name" value="DNase I-like"/>
    <property type="match status" value="1"/>
</dbReference>
<protein>
    <recommendedName>
        <fullName evidence="4">CCHC-type domain-containing protein</fullName>
    </recommendedName>
</protein>
<evidence type="ECO:0000256" key="2">
    <source>
        <dbReference type="SAM" id="MobiDB-lite"/>
    </source>
</evidence>
<feature type="compositionally biased region" description="Basic residues" evidence="2">
    <location>
        <begin position="430"/>
        <end position="440"/>
    </location>
</feature>
<dbReference type="PANTHER" id="PTHR35218">
    <property type="entry name" value="RNASE H DOMAIN-CONTAINING PROTEIN"/>
    <property type="match status" value="1"/>
</dbReference>
<organism evidence="5 6">
    <name type="scientific">Rhododendron griersonianum</name>
    <dbReference type="NCBI Taxonomy" id="479676"/>
    <lineage>
        <taxon>Eukaryota</taxon>
        <taxon>Viridiplantae</taxon>
        <taxon>Streptophyta</taxon>
        <taxon>Embryophyta</taxon>
        <taxon>Tracheophyta</taxon>
        <taxon>Spermatophyta</taxon>
        <taxon>Magnoliopsida</taxon>
        <taxon>eudicotyledons</taxon>
        <taxon>Gunneridae</taxon>
        <taxon>Pentapetalae</taxon>
        <taxon>asterids</taxon>
        <taxon>Ericales</taxon>
        <taxon>Ericaceae</taxon>
        <taxon>Ericoideae</taxon>
        <taxon>Rhodoreae</taxon>
        <taxon>Rhododendron</taxon>
    </lineage>
</organism>
<reference evidence="5" key="1">
    <citation type="submission" date="2020-08" db="EMBL/GenBank/DDBJ databases">
        <title>Plant Genome Project.</title>
        <authorList>
            <person name="Zhang R.-G."/>
        </authorList>
    </citation>
    <scope>NUCLEOTIDE SEQUENCE</scope>
    <source>
        <strain evidence="5">WSP0</strain>
        <tissue evidence="5">Leaf</tissue>
    </source>
</reference>
<feature type="compositionally biased region" description="Polar residues" evidence="2">
    <location>
        <begin position="241"/>
        <end position="253"/>
    </location>
</feature>